<dbReference type="OrthoDB" id="1525874at2759"/>
<feature type="transmembrane region" description="Helical" evidence="2">
    <location>
        <begin position="43"/>
        <end position="62"/>
    </location>
</feature>
<dbReference type="Pfam" id="PF02469">
    <property type="entry name" value="Fasciclin"/>
    <property type="match status" value="2"/>
</dbReference>
<gene>
    <name evidence="4" type="ORF">CBR_g37594</name>
</gene>
<feature type="compositionally biased region" description="Low complexity" evidence="1">
    <location>
        <begin position="503"/>
        <end position="513"/>
    </location>
</feature>
<dbReference type="InterPro" id="IPR036378">
    <property type="entry name" value="FAS1_dom_sf"/>
</dbReference>
<dbReference type="InterPro" id="IPR052806">
    <property type="entry name" value="Fasciclin-like_AGP"/>
</dbReference>
<dbReference type="Gene3D" id="2.30.180.10">
    <property type="entry name" value="FAS1 domain"/>
    <property type="match status" value="2"/>
</dbReference>
<comment type="caution">
    <text evidence="4">The sequence shown here is derived from an EMBL/GenBank/DDBJ whole genome shotgun (WGS) entry which is preliminary data.</text>
</comment>
<reference evidence="4 5" key="1">
    <citation type="journal article" date="2018" name="Cell">
        <title>The Chara Genome: Secondary Complexity and Implications for Plant Terrestrialization.</title>
        <authorList>
            <person name="Nishiyama T."/>
            <person name="Sakayama H."/>
            <person name="Vries J.D."/>
            <person name="Buschmann H."/>
            <person name="Saint-Marcoux D."/>
            <person name="Ullrich K.K."/>
            <person name="Haas F.B."/>
            <person name="Vanderstraeten L."/>
            <person name="Becker D."/>
            <person name="Lang D."/>
            <person name="Vosolsobe S."/>
            <person name="Rombauts S."/>
            <person name="Wilhelmsson P.K.I."/>
            <person name="Janitza P."/>
            <person name="Kern R."/>
            <person name="Heyl A."/>
            <person name="Rumpler F."/>
            <person name="Villalobos L.I.A.C."/>
            <person name="Clay J.M."/>
            <person name="Skokan R."/>
            <person name="Toyoda A."/>
            <person name="Suzuki Y."/>
            <person name="Kagoshima H."/>
            <person name="Schijlen E."/>
            <person name="Tajeshwar N."/>
            <person name="Catarino B."/>
            <person name="Hetherington A.J."/>
            <person name="Saltykova A."/>
            <person name="Bonnot C."/>
            <person name="Breuninger H."/>
            <person name="Symeonidi A."/>
            <person name="Radhakrishnan G.V."/>
            <person name="Van Nieuwerburgh F."/>
            <person name="Deforce D."/>
            <person name="Chang C."/>
            <person name="Karol K.G."/>
            <person name="Hedrich R."/>
            <person name="Ulvskov P."/>
            <person name="Glockner G."/>
            <person name="Delwiche C.F."/>
            <person name="Petrasek J."/>
            <person name="Van de Peer Y."/>
            <person name="Friml J."/>
            <person name="Beilby M."/>
            <person name="Dolan L."/>
            <person name="Kohara Y."/>
            <person name="Sugano S."/>
            <person name="Fujiyama A."/>
            <person name="Delaux P.-M."/>
            <person name="Quint M."/>
            <person name="TheiBen G."/>
            <person name="Hagemann M."/>
            <person name="Harholt J."/>
            <person name="Dunand C."/>
            <person name="Zachgo S."/>
            <person name="Langdale J."/>
            <person name="Maumus F."/>
            <person name="Straeten D.V.D."/>
            <person name="Gould S.B."/>
            <person name="Rensing S.A."/>
        </authorList>
    </citation>
    <scope>NUCLEOTIDE SEQUENCE [LARGE SCALE GENOMIC DNA]</scope>
    <source>
        <strain evidence="4 5">S276</strain>
    </source>
</reference>
<feature type="compositionally biased region" description="Polar residues" evidence="1">
    <location>
        <begin position="865"/>
        <end position="878"/>
    </location>
</feature>
<evidence type="ECO:0000313" key="4">
    <source>
        <dbReference type="EMBL" id="GBG83794.1"/>
    </source>
</evidence>
<organism evidence="4 5">
    <name type="scientific">Chara braunii</name>
    <name type="common">Braun's stonewort</name>
    <dbReference type="NCBI Taxonomy" id="69332"/>
    <lineage>
        <taxon>Eukaryota</taxon>
        <taxon>Viridiplantae</taxon>
        <taxon>Streptophyta</taxon>
        <taxon>Charophyceae</taxon>
        <taxon>Charales</taxon>
        <taxon>Characeae</taxon>
        <taxon>Chara</taxon>
    </lineage>
</organism>
<protein>
    <recommendedName>
        <fullName evidence="3">FAS1 domain-containing protein</fullName>
    </recommendedName>
</protein>
<evidence type="ECO:0000256" key="2">
    <source>
        <dbReference type="SAM" id="Phobius"/>
    </source>
</evidence>
<keyword evidence="2" id="KW-1133">Transmembrane helix</keyword>
<keyword evidence="5" id="KW-1185">Reference proteome</keyword>
<feature type="region of interest" description="Disordered" evidence="1">
    <location>
        <begin position="570"/>
        <end position="596"/>
    </location>
</feature>
<feature type="compositionally biased region" description="Polar residues" evidence="1">
    <location>
        <begin position="194"/>
        <end position="207"/>
    </location>
</feature>
<feature type="compositionally biased region" description="Low complexity" evidence="1">
    <location>
        <begin position="819"/>
        <end position="834"/>
    </location>
</feature>
<feature type="compositionally biased region" description="Low complexity" evidence="1">
    <location>
        <begin position="575"/>
        <end position="585"/>
    </location>
</feature>
<dbReference type="EMBL" id="BFEA01000452">
    <property type="protein sequence ID" value="GBG83794.1"/>
    <property type="molecule type" value="Genomic_DNA"/>
</dbReference>
<feature type="compositionally biased region" description="Polar residues" evidence="1">
    <location>
        <begin position="216"/>
        <end position="230"/>
    </location>
</feature>
<feature type="region of interest" description="Disordered" evidence="1">
    <location>
        <begin position="477"/>
        <end position="550"/>
    </location>
</feature>
<evidence type="ECO:0000313" key="5">
    <source>
        <dbReference type="Proteomes" id="UP000265515"/>
    </source>
</evidence>
<feature type="region of interest" description="Disordered" evidence="1">
    <location>
        <begin position="778"/>
        <end position="908"/>
    </location>
</feature>
<evidence type="ECO:0000256" key="1">
    <source>
        <dbReference type="SAM" id="MobiDB-lite"/>
    </source>
</evidence>
<dbReference type="InterPro" id="IPR000782">
    <property type="entry name" value="FAS1_domain"/>
</dbReference>
<dbReference type="SMART" id="SM00554">
    <property type="entry name" value="FAS1"/>
    <property type="match status" value="2"/>
</dbReference>
<dbReference type="AlphaFoldDB" id="A0A388LNC3"/>
<dbReference type="PANTHER" id="PTHR33985">
    <property type="entry name" value="OS02G0491300 PROTEIN-RELATED"/>
    <property type="match status" value="1"/>
</dbReference>
<feature type="region of interest" description="Disordered" evidence="1">
    <location>
        <begin position="717"/>
        <end position="758"/>
    </location>
</feature>
<sequence>MIMRSCQGKWRVTVLGGIDGGRDRYGGRDGYGGRERYGARETVFFFFLGFLATVLAMSVDIADAVPSARLLRDEAIGGEEDWDVLGSASVRLVNGYLGRDTARESSSSGTLPFLHFDDVEYFLWGDHRGRLLEAVASSAVASGFHSAAAFGSESNDGGGVGSQPSAPADPSLARTGGGERARMPPPSVPGGASVEQSAPATAHSSMPSHGGPVSQAPASGSHSAVSDGTISQGSLRPSASLSSQSPSLVEGWDVADGSVASSTNAVKSLASMSSALASSSGSIERADDTLGHGSEATVEAHAASASSTSAGSSSSAPAVPEFLEVIQDDTDFSILNEANNEAAARLHRSLSVGLDYVNTLRNVTFLAPVNSAWDFLDPAMKDCLMAGDKLVDVVVKSHTLIGKLTAEMISNVPRVENLYRFWLNVTTDDITNLTSVNNVEIIRPDVYMFPTKVVHGFSRIMLPSNWKSFCVGDAGTGSTSVTAPPPSSESPLASSHSPPPPLSSSAAPPSSSSQEGVQESDASTSPSLSPSLPLSSPPSSSASVIPPPPSVPPVDQKFVGFIESETSLSNLTRGSEASAAAAESRAPVHPGAPKSPIEKLSRLRNVTFLAPLDEAWHLLNPNITDCLTAGRYLLDWIIQSQTIRGKYAATAFTAGQVVYNLFGDPLHVSKIAESNGILRTFVNGLELVKENMYQGSDRVIHGLSGLILPKKWQKYCTPTPPSPSTPGSQGGAQTPPFSSSPPPRDEDESVSVCCARTPPQPDEGYSTVCVLPAPLFPPRPSSSSSAPSKPSISTPMSSSSKLPVPVSSSPTMRTEDKGSSSTPSVSESEPPVSDKSPDNSPPIEASASEPCDVRRGRGCVPGAHTASNGSVLITSSPTEGGEEGTDNGTIVTGTSGDTGEVDGAEDQGNNRMATFNVISGCSSVTQMIRTGCVAIPVLTSLLTTVLVFSLSLSLSDFIW</sequence>
<feature type="compositionally biased region" description="Low complexity" evidence="1">
    <location>
        <begin position="231"/>
        <end position="245"/>
    </location>
</feature>
<evidence type="ECO:0000259" key="3">
    <source>
        <dbReference type="PROSITE" id="PS50213"/>
    </source>
</evidence>
<keyword evidence="2" id="KW-0812">Transmembrane</keyword>
<dbReference type="Gramene" id="GBG83794">
    <property type="protein sequence ID" value="GBG83794"/>
    <property type="gene ID" value="CBR_g37594"/>
</dbReference>
<feature type="compositionally biased region" description="Polar residues" evidence="1">
    <location>
        <begin position="886"/>
        <end position="897"/>
    </location>
</feature>
<feature type="transmembrane region" description="Helical" evidence="2">
    <location>
        <begin position="933"/>
        <end position="954"/>
    </location>
</feature>
<dbReference type="PROSITE" id="PS50213">
    <property type="entry name" value="FAS1"/>
    <property type="match status" value="1"/>
</dbReference>
<accession>A0A388LNC3</accession>
<feature type="compositionally biased region" description="Low complexity" evidence="1">
    <location>
        <begin position="781"/>
        <end position="810"/>
    </location>
</feature>
<dbReference type="SUPFAM" id="SSF82153">
    <property type="entry name" value="FAS1 domain"/>
    <property type="match status" value="2"/>
</dbReference>
<feature type="compositionally biased region" description="Low complexity" evidence="1">
    <location>
        <begin position="525"/>
        <end position="544"/>
    </location>
</feature>
<dbReference type="Proteomes" id="UP000265515">
    <property type="component" value="Unassembled WGS sequence"/>
</dbReference>
<feature type="compositionally biased region" description="Polar residues" evidence="1">
    <location>
        <begin position="514"/>
        <end position="524"/>
    </location>
</feature>
<proteinExistence type="predicted"/>
<feature type="region of interest" description="Disordered" evidence="1">
    <location>
        <begin position="153"/>
        <end position="245"/>
    </location>
</feature>
<name>A0A388LNC3_CHABU</name>
<keyword evidence="2" id="KW-0472">Membrane</keyword>
<feature type="domain" description="FAS1" evidence="3">
    <location>
        <begin position="319"/>
        <end position="461"/>
    </location>
</feature>
<dbReference type="PANTHER" id="PTHR33985:SF29">
    <property type="entry name" value="FAS1 DOMAIN-CONTAINING PROTEIN"/>
    <property type="match status" value="1"/>
</dbReference>